<evidence type="ECO:0000256" key="4">
    <source>
        <dbReference type="SAM" id="Coils"/>
    </source>
</evidence>
<dbReference type="InterPro" id="IPR011990">
    <property type="entry name" value="TPR-like_helical_dom_sf"/>
</dbReference>
<dbReference type="Proteomes" id="UP000649617">
    <property type="component" value="Unassembled WGS sequence"/>
</dbReference>
<feature type="repeat" description="TPR" evidence="3">
    <location>
        <begin position="453"/>
        <end position="486"/>
    </location>
</feature>
<evidence type="ECO:0000256" key="2">
    <source>
        <dbReference type="ARBA" id="ARBA00022803"/>
    </source>
</evidence>
<dbReference type="Pfam" id="PF13424">
    <property type="entry name" value="TPR_12"/>
    <property type="match status" value="1"/>
</dbReference>
<protein>
    <submittedName>
        <fullName evidence="5">Uncharacterized protein</fullName>
    </submittedName>
</protein>
<gene>
    <name evidence="5" type="ORF">SPIL2461_LOCUS15703</name>
</gene>
<dbReference type="PANTHER" id="PTHR45641">
    <property type="entry name" value="TETRATRICOPEPTIDE REPEAT PROTEIN (AFU_ORTHOLOGUE AFUA_6G03870)"/>
    <property type="match status" value="1"/>
</dbReference>
<keyword evidence="4" id="KW-0175">Coiled coil</keyword>
<organism evidence="5 6">
    <name type="scientific">Symbiodinium pilosum</name>
    <name type="common">Dinoflagellate</name>
    <dbReference type="NCBI Taxonomy" id="2952"/>
    <lineage>
        <taxon>Eukaryota</taxon>
        <taxon>Sar</taxon>
        <taxon>Alveolata</taxon>
        <taxon>Dinophyceae</taxon>
        <taxon>Suessiales</taxon>
        <taxon>Symbiodiniaceae</taxon>
        <taxon>Symbiodinium</taxon>
    </lineage>
</organism>
<keyword evidence="6" id="KW-1185">Reference proteome</keyword>
<dbReference type="SMART" id="SM00028">
    <property type="entry name" value="TPR"/>
    <property type="match status" value="4"/>
</dbReference>
<reference evidence="5" key="1">
    <citation type="submission" date="2021-02" db="EMBL/GenBank/DDBJ databases">
        <authorList>
            <person name="Dougan E. K."/>
            <person name="Rhodes N."/>
            <person name="Thang M."/>
            <person name="Chan C."/>
        </authorList>
    </citation>
    <scope>NUCLEOTIDE SEQUENCE</scope>
</reference>
<keyword evidence="2 3" id="KW-0802">TPR repeat</keyword>
<dbReference type="PANTHER" id="PTHR45641:SF19">
    <property type="entry name" value="NEPHROCYSTIN-3"/>
    <property type="match status" value="1"/>
</dbReference>
<dbReference type="InterPro" id="IPR000048">
    <property type="entry name" value="IQ_motif_EF-hand-BS"/>
</dbReference>
<dbReference type="AlphaFoldDB" id="A0A812UX71"/>
<feature type="coiled-coil region" evidence="4">
    <location>
        <begin position="155"/>
        <end position="193"/>
    </location>
</feature>
<keyword evidence="1" id="KW-0677">Repeat</keyword>
<dbReference type="PROSITE" id="PS50096">
    <property type="entry name" value="IQ"/>
    <property type="match status" value="2"/>
</dbReference>
<accession>A0A812UX71</accession>
<dbReference type="Gene3D" id="1.25.40.10">
    <property type="entry name" value="Tetratricopeptide repeat domain"/>
    <property type="match status" value="1"/>
</dbReference>
<dbReference type="PROSITE" id="PS50005">
    <property type="entry name" value="TPR"/>
    <property type="match status" value="1"/>
</dbReference>
<dbReference type="SMART" id="SM00015">
    <property type="entry name" value="IQ"/>
    <property type="match status" value="2"/>
</dbReference>
<dbReference type="SUPFAM" id="SSF48452">
    <property type="entry name" value="TPR-like"/>
    <property type="match status" value="1"/>
</dbReference>
<dbReference type="Gene3D" id="1.20.5.190">
    <property type="match status" value="1"/>
</dbReference>
<dbReference type="EMBL" id="CAJNIZ010039313">
    <property type="protein sequence ID" value="CAE7588923.1"/>
    <property type="molecule type" value="Genomic_DNA"/>
</dbReference>
<dbReference type="InterPro" id="IPR019734">
    <property type="entry name" value="TPR_rpt"/>
</dbReference>
<dbReference type="OrthoDB" id="2148418at2759"/>
<comment type="caution">
    <text evidence="5">The sequence shown here is derived from an EMBL/GenBank/DDBJ whole genome shotgun (WGS) entry which is preliminary data.</text>
</comment>
<evidence type="ECO:0000313" key="6">
    <source>
        <dbReference type="Proteomes" id="UP000649617"/>
    </source>
</evidence>
<name>A0A812UX71_SYMPI</name>
<sequence>MRGGSSLGPQTQGCDCCGDRLDCTVWGLRKEWREISKQVESEDKHVKDALHPDVRRILGNRPVDDFSKKGTNALFASCERVTLKALDEACGFGLANTGSKYQNVSCFALAQLAESVQIIFDMTHATGKEDALVMSQSDAHSSKLAEVCMKQAARLEQMHDDLDKARQGERAAREELEKSLRAHELERAEFGDKVEQMKAMQASLLRENNLLLEELISVLGRTKALRAEMVWLQQFLPGSERSATPFRSLQTEVLPGPTCTMATGQRLPPATQVLPPTPAVAVAWTPMGVAGLADGMAGPARNAGSWASASASCNLTFIDCTAFNAQISAEDRSKDEDDLCYKLAICVRQQLLGDEHEELLASIEKYVVSCNSWGVHCLGTGNFTAALELFKKAEAMTEADNVPNFKSRVALRAVTFNNLCCYYRTRGKLNAALQFAEKALKIEQRYKEADSPARSFLNYGVLLSNSGRHNEALEHVERAVAVLHDQERHQEAEVGGGSEPSETAQLLVVAHYNMFVENLHLKHFATCLQCLQRAVNVAQSKLGSSHNLTIKMQGVQAEAQARLERKASAECFRTTAAVVESSPVFFHYQDGHCHPWQKVNIAQTDATRAQEILADQKQITLRRLRPVDPRPPEKPRIRSRRPKPQIYARLPAIGNEVTSRWWASHPKLLDTEGYAGSPILTQQAHGAQPMVELLALRQCAGRGQDGGHGMDSEALQTDLDAVSDAKASTQPLPLGRQQVIPVPPGAPPEVVASWEYHHRRLQMLEDGGGLTALEPQRMRAITVLRDRLDKRREKGLPTPTDYKKHQAATCIQAGIRGYLVRQWTSEELAREMRRQRALEASAFESSPTSDAKKRAAYRVIYAARRAFVEYNAAVKIQKVARGTMTRAKLKRQISRIAHSSAAKVQ</sequence>
<evidence type="ECO:0000256" key="1">
    <source>
        <dbReference type="ARBA" id="ARBA00022737"/>
    </source>
</evidence>
<evidence type="ECO:0000256" key="3">
    <source>
        <dbReference type="PROSITE-ProRule" id="PRU00339"/>
    </source>
</evidence>
<evidence type="ECO:0000313" key="5">
    <source>
        <dbReference type="EMBL" id="CAE7588923.1"/>
    </source>
</evidence>
<proteinExistence type="predicted"/>
<feature type="non-terminal residue" evidence="5">
    <location>
        <position position="905"/>
    </location>
</feature>
<dbReference type="Pfam" id="PF00612">
    <property type="entry name" value="IQ"/>
    <property type="match status" value="2"/>
</dbReference>